<keyword evidence="3" id="KW-0964">Secreted</keyword>
<dbReference type="SUPFAM" id="SSF57610">
    <property type="entry name" value="Thyroglobulin type-1 domain"/>
    <property type="match status" value="1"/>
</dbReference>
<dbReference type="GO" id="GO:0031995">
    <property type="term" value="F:insulin-like growth factor II binding"/>
    <property type="evidence" value="ECO:0007669"/>
    <property type="project" value="TreeGrafter"/>
</dbReference>
<evidence type="ECO:0000256" key="6">
    <source>
        <dbReference type="ARBA" id="ARBA00023183"/>
    </source>
</evidence>
<dbReference type="AlphaFoldDB" id="Q4SM93"/>
<dbReference type="PRINTS" id="PR01981">
    <property type="entry name" value="IGFBPFAMILY5"/>
</dbReference>
<keyword evidence="6" id="KW-0340">Growth factor binding</keyword>
<dbReference type="PROSITE" id="PS51162">
    <property type="entry name" value="THYROGLOBULIN_1_2"/>
    <property type="match status" value="1"/>
</dbReference>
<evidence type="ECO:0000256" key="5">
    <source>
        <dbReference type="ARBA" id="ARBA00023157"/>
    </source>
</evidence>
<feature type="domain" description="Thyroglobulin type-1" evidence="9">
    <location>
        <begin position="171"/>
        <end position="245"/>
    </location>
</feature>
<dbReference type="InterPro" id="IPR036857">
    <property type="entry name" value="Thyroglobulin_1_sf"/>
</dbReference>
<keyword evidence="4 8" id="KW-0732">Signal</keyword>
<dbReference type="GO" id="GO:0031994">
    <property type="term" value="F:insulin-like growth factor I binding"/>
    <property type="evidence" value="ECO:0007669"/>
    <property type="project" value="TreeGrafter"/>
</dbReference>
<dbReference type="InterPro" id="IPR009030">
    <property type="entry name" value="Growth_fac_rcpt_cys_sf"/>
</dbReference>
<evidence type="ECO:0000256" key="4">
    <source>
        <dbReference type="ARBA" id="ARBA00022729"/>
    </source>
</evidence>
<proteinExistence type="predicted"/>
<dbReference type="GO" id="GO:0001968">
    <property type="term" value="F:fibronectin binding"/>
    <property type="evidence" value="ECO:0007669"/>
    <property type="project" value="TreeGrafter"/>
</dbReference>
<feature type="chain" id="PRO_5004244093" description="Insulin-like growth factor-binding protein 5" evidence="8">
    <location>
        <begin position="20"/>
        <end position="253"/>
    </location>
</feature>
<dbReference type="GO" id="GO:0005615">
    <property type="term" value="C:extracellular space"/>
    <property type="evidence" value="ECO:0007669"/>
    <property type="project" value="TreeGrafter"/>
</dbReference>
<sequence>MLLRVSLLLPLLCLRGGGASFVPCQPCDQKALSMCPPVPVGCQLRARSKRASRAACTPGPCTRGLRCLPKNGEEKPLHALLHGRGACRNEKLYKLMHPSKEGDPRDESMLPVPDFQTKVPLYGRDHVNSRKVQAMKQAKDRRKQLARPGTGSLDFSPLSLDKLEPDFSVVQGPCRRRLDNLLQSMKDTSRVLALSLYIPNCDKKGFFKRRQCKPSRGRRRGICWCVDRFGVKIPGINYAGGDLQCKEHESSSN</sequence>
<evidence type="ECO:0000256" key="2">
    <source>
        <dbReference type="ARBA" id="ARBA00013665"/>
    </source>
</evidence>
<dbReference type="Gene3D" id="4.10.800.10">
    <property type="entry name" value="Thyroglobulin type-1"/>
    <property type="match status" value="1"/>
</dbReference>
<organism evidence="10">
    <name type="scientific">Tetraodon nigroviridis</name>
    <name type="common">Spotted green pufferfish</name>
    <name type="synonym">Chelonodon nigroviridis</name>
    <dbReference type="NCBI Taxonomy" id="99883"/>
    <lineage>
        <taxon>Eukaryota</taxon>
        <taxon>Metazoa</taxon>
        <taxon>Chordata</taxon>
        <taxon>Craniata</taxon>
        <taxon>Vertebrata</taxon>
        <taxon>Euteleostomi</taxon>
        <taxon>Actinopterygii</taxon>
        <taxon>Neopterygii</taxon>
        <taxon>Teleostei</taxon>
        <taxon>Neoteleostei</taxon>
        <taxon>Acanthomorphata</taxon>
        <taxon>Eupercaria</taxon>
        <taxon>Tetraodontiformes</taxon>
        <taxon>Tetradontoidea</taxon>
        <taxon>Tetraodontidae</taxon>
        <taxon>Tetraodon</taxon>
    </lineage>
</organism>
<dbReference type="PROSITE" id="PS00484">
    <property type="entry name" value="THYROGLOBULIN_1_1"/>
    <property type="match status" value="1"/>
</dbReference>
<dbReference type="PANTHER" id="PTHR11551:SF4">
    <property type="entry name" value="INSULIN-LIKE GROWTH FACTOR-BINDING PROTEIN 5"/>
    <property type="match status" value="1"/>
</dbReference>
<dbReference type="PANTHER" id="PTHR11551">
    <property type="entry name" value="INSULIN-LIKE GROWTH FACTOR BINDING PROTEIN"/>
    <property type="match status" value="1"/>
</dbReference>
<protein>
    <recommendedName>
        <fullName evidence="2">Insulin-like growth factor-binding protein 5</fullName>
    </recommendedName>
</protein>
<dbReference type="PRINTS" id="PR01976">
    <property type="entry name" value="IGFBPFAMILY"/>
</dbReference>
<evidence type="ECO:0000259" key="9">
    <source>
        <dbReference type="PROSITE" id="PS51162"/>
    </source>
</evidence>
<dbReference type="CDD" id="cd00191">
    <property type="entry name" value="TY"/>
    <property type="match status" value="1"/>
</dbReference>
<evidence type="ECO:0000256" key="8">
    <source>
        <dbReference type="SAM" id="SignalP"/>
    </source>
</evidence>
<evidence type="ECO:0000313" key="10">
    <source>
        <dbReference type="EMBL" id="CAF98239.1"/>
    </source>
</evidence>
<dbReference type="GO" id="GO:0043567">
    <property type="term" value="P:regulation of insulin-like growth factor receptor signaling pathway"/>
    <property type="evidence" value="ECO:0007669"/>
    <property type="project" value="TreeGrafter"/>
</dbReference>
<dbReference type="Pfam" id="PF00086">
    <property type="entry name" value="Thyroglobulin_1"/>
    <property type="match status" value="1"/>
</dbReference>
<comment type="caution">
    <text evidence="10">The sequence shown here is derived from an EMBL/GenBank/DDBJ whole genome shotgun (WGS) entry which is preliminary data.</text>
</comment>
<dbReference type="SUPFAM" id="SSF57184">
    <property type="entry name" value="Growth factor receptor domain"/>
    <property type="match status" value="1"/>
</dbReference>
<name>Q4SM93_TETNG</name>
<reference evidence="10" key="1">
    <citation type="journal article" date="2004" name="Nature">
        <title>Genome duplication in the teleost fish Tetraodon nigroviridis reveals the early vertebrate proto-karyotype.</title>
        <authorList>
            <person name="Jaillon O."/>
            <person name="Aury J.-M."/>
            <person name="Brunet F."/>
            <person name="Petit J.-L."/>
            <person name="Stange-Thomann N."/>
            <person name="Mauceli E."/>
            <person name="Bouneau L."/>
            <person name="Fischer C."/>
            <person name="Ozouf-Costaz C."/>
            <person name="Bernot A."/>
            <person name="Nicaud S."/>
            <person name="Jaffe D."/>
            <person name="Fisher S."/>
            <person name="Lutfalla G."/>
            <person name="Dossat C."/>
            <person name="Segurens B."/>
            <person name="Dasilva C."/>
            <person name="Salanoubat M."/>
            <person name="Levy M."/>
            <person name="Boudet N."/>
            <person name="Castellano S."/>
            <person name="Anthouard V."/>
            <person name="Jubin C."/>
            <person name="Castelli V."/>
            <person name="Katinka M."/>
            <person name="Vacherie B."/>
            <person name="Biemont C."/>
            <person name="Skalli Z."/>
            <person name="Cattolico L."/>
            <person name="Poulain J."/>
            <person name="De Berardinis V."/>
            <person name="Cruaud C."/>
            <person name="Duprat S."/>
            <person name="Brottier P."/>
            <person name="Coutanceau J.-P."/>
            <person name="Gouzy J."/>
            <person name="Parra G."/>
            <person name="Lardier G."/>
            <person name="Chapple C."/>
            <person name="McKernan K.J."/>
            <person name="McEwan P."/>
            <person name="Bosak S."/>
            <person name="Kellis M."/>
            <person name="Volff J.-N."/>
            <person name="Guigo R."/>
            <person name="Zody M.C."/>
            <person name="Mesirov J."/>
            <person name="Lindblad-Toh K."/>
            <person name="Birren B."/>
            <person name="Nusbaum C."/>
            <person name="Kahn D."/>
            <person name="Robinson-Rechavi M."/>
            <person name="Laudet V."/>
            <person name="Schachter V."/>
            <person name="Quetier F."/>
            <person name="Saurin W."/>
            <person name="Scarpelli C."/>
            <person name="Wincker P."/>
            <person name="Lander E.S."/>
            <person name="Weissenbach J."/>
            <person name="Roest Crollius H."/>
        </authorList>
    </citation>
    <scope>NUCLEOTIDE SEQUENCE [LARGE SCALE GENOMIC DNA]</scope>
</reference>
<feature type="disulfide bond" evidence="7">
    <location>
        <begin position="225"/>
        <end position="245"/>
    </location>
</feature>
<dbReference type="FunFam" id="4.10.800.10:FF:000009">
    <property type="entry name" value="Insulin-like growth factor binding protein 5"/>
    <property type="match status" value="1"/>
</dbReference>
<dbReference type="InterPro" id="IPR000867">
    <property type="entry name" value="IGFBP-like"/>
</dbReference>
<dbReference type="KEGG" id="tng:GSTEN00015885G001"/>
<evidence type="ECO:0000256" key="7">
    <source>
        <dbReference type="PROSITE-ProRule" id="PRU00500"/>
    </source>
</evidence>
<reference evidence="10" key="2">
    <citation type="submission" date="2004-02" db="EMBL/GenBank/DDBJ databases">
        <authorList>
            <consortium name="Genoscope"/>
            <consortium name="Whitehead Institute Centre for Genome Research"/>
        </authorList>
    </citation>
    <scope>NUCLEOTIDE SEQUENCE</scope>
</reference>
<dbReference type="InterPro" id="IPR000716">
    <property type="entry name" value="Thyroglobulin_1"/>
</dbReference>
<keyword evidence="5 7" id="KW-1015">Disulfide bond</keyword>
<evidence type="ECO:0000256" key="3">
    <source>
        <dbReference type="ARBA" id="ARBA00022525"/>
    </source>
</evidence>
<dbReference type="OrthoDB" id="6068400at2759"/>
<feature type="signal peptide" evidence="8">
    <location>
        <begin position="1"/>
        <end position="19"/>
    </location>
</feature>
<evidence type="ECO:0000256" key="1">
    <source>
        <dbReference type="ARBA" id="ARBA00004613"/>
    </source>
</evidence>
<gene>
    <name evidence="10" type="ORF">GSTENG00015885001</name>
</gene>
<dbReference type="InterPro" id="IPR022321">
    <property type="entry name" value="IGFBP_1-6_chordata"/>
</dbReference>
<dbReference type="Gene3D" id="4.10.40.20">
    <property type="match status" value="1"/>
</dbReference>
<dbReference type="EMBL" id="CAAE01014553">
    <property type="protein sequence ID" value="CAF98239.1"/>
    <property type="molecule type" value="Genomic_DNA"/>
</dbReference>
<dbReference type="SMART" id="SM00211">
    <property type="entry name" value="TY"/>
    <property type="match status" value="1"/>
</dbReference>
<comment type="subcellular location">
    <subcellularLocation>
        <location evidence="1">Secreted</location>
    </subcellularLocation>
</comment>
<dbReference type="InterPro" id="IPR012213">
    <property type="entry name" value="IGFBP-5"/>
</dbReference>
<accession>Q4SM93</accession>
<comment type="caution">
    <text evidence="7">Lacks conserved residue(s) required for the propagation of feature annotation.</text>
</comment>
<dbReference type="SMART" id="SM00121">
    <property type="entry name" value="IB"/>
    <property type="match status" value="1"/>
</dbReference>
<feature type="non-terminal residue" evidence="10">
    <location>
        <position position="253"/>
    </location>
</feature>